<dbReference type="InterPro" id="IPR050401">
    <property type="entry name" value="Cyclic_nucleotide_synthase"/>
</dbReference>
<reference evidence="8" key="1">
    <citation type="submission" date="2019-03" db="EMBL/GenBank/DDBJ databases">
        <title>Genome sequencing and reference-guided assembly of Black Bengal Goat (Capra hircus).</title>
        <authorList>
            <person name="Siddiki A.Z."/>
            <person name="Baten A."/>
            <person name="Billah M."/>
            <person name="Alam M.A.U."/>
            <person name="Shawrob K.S.M."/>
            <person name="Saha S."/>
            <person name="Chowdhury M."/>
            <person name="Rahman A.H."/>
            <person name="Stear M."/>
            <person name="Miah G."/>
            <person name="Das G.B."/>
            <person name="Hossain M.M."/>
            <person name="Kumkum M."/>
            <person name="Islam M.S."/>
            <person name="Mollah A.M."/>
            <person name="Ahsan A."/>
            <person name="Tusar F."/>
            <person name="Khan M.K.I."/>
        </authorList>
    </citation>
    <scope>NUCLEOTIDE SEQUENCE [LARGE SCALE GENOMIC DNA]</scope>
</reference>
<dbReference type="Pfam" id="PF00211">
    <property type="entry name" value="Guanylate_cyc"/>
    <property type="match status" value="1"/>
</dbReference>
<keyword evidence="4" id="KW-1133">Transmembrane helix</keyword>
<evidence type="ECO:0000256" key="5">
    <source>
        <dbReference type="ARBA" id="ARBA00023136"/>
    </source>
</evidence>
<proteinExistence type="predicted"/>
<name>A0A8C2P4M2_CAPHI</name>
<comment type="subcellular location">
    <subcellularLocation>
        <location evidence="1">Membrane</location>
    </subcellularLocation>
</comment>
<sequence length="121" mass="13742">MPRYCLFGDTLNTTSRMESTGLREIHVSRSTFETLLSLDEGYKIDIRGQTEIKIKGAPCNQLWALNAHHCCSEWWIYYSCLSFSPRDAWQELINQEIKVAFAKALQSAAEPWGAGRASARP</sequence>
<dbReference type="GO" id="GO:0007168">
    <property type="term" value="P:receptor guanylyl cyclase signaling pathway"/>
    <property type="evidence" value="ECO:0007669"/>
    <property type="project" value="TreeGrafter"/>
</dbReference>
<keyword evidence="2" id="KW-0812">Transmembrane</keyword>
<dbReference type="SUPFAM" id="SSF55073">
    <property type="entry name" value="Nucleotide cyclase"/>
    <property type="match status" value="1"/>
</dbReference>
<evidence type="ECO:0000256" key="4">
    <source>
        <dbReference type="ARBA" id="ARBA00022989"/>
    </source>
</evidence>
<dbReference type="GO" id="GO:0000166">
    <property type="term" value="F:nucleotide binding"/>
    <property type="evidence" value="ECO:0007669"/>
    <property type="project" value="UniProtKB-KW"/>
</dbReference>
<keyword evidence="6" id="KW-0456">Lyase</keyword>
<keyword evidence="5" id="KW-0472">Membrane</keyword>
<feature type="domain" description="Guanylate cyclase" evidence="7">
    <location>
        <begin position="1"/>
        <end position="18"/>
    </location>
</feature>
<dbReference type="PANTHER" id="PTHR11920:SF477">
    <property type="entry name" value="GUANYLATE CYCLASE D"/>
    <property type="match status" value="1"/>
</dbReference>
<dbReference type="Ensembl" id="ENSCHIT00010019429.1">
    <property type="protein sequence ID" value="ENSCHIP00010013789.1"/>
    <property type="gene ID" value="ENSCHIG00010010152.1"/>
</dbReference>
<dbReference type="GO" id="GO:0001653">
    <property type="term" value="F:peptide receptor activity"/>
    <property type="evidence" value="ECO:0007669"/>
    <property type="project" value="TreeGrafter"/>
</dbReference>
<dbReference type="PROSITE" id="PS50125">
    <property type="entry name" value="GUANYLATE_CYCLASE_2"/>
    <property type="match status" value="1"/>
</dbReference>
<dbReference type="GO" id="GO:0035556">
    <property type="term" value="P:intracellular signal transduction"/>
    <property type="evidence" value="ECO:0007669"/>
    <property type="project" value="InterPro"/>
</dbReference>
<dbReference type="GO" id="GO:0004016">
    <property type="term" value="F:adenylate cyclase activity"/>
    <property type="evidence" value="ECO:0007669"/>
    <property type="project" value="TreeGrafter"/>
</dbReference>
<evidence type="ECO:0000256" key="1">
    <source>
        <dbReference type="ARBA" id="ARBA00004370"/>
    </source>
</evidence>
<dbReference type="InterPro" id="IPR001054">
    <property type="entry name" value="A/G_cyclase"/>
</dbReference>
<reference evidence="8" key="2">
    <citation type="submission" date="2025-08" db="UniProtKB">
        <authorList>
            <consortium name="Ensembl"/>
        </authorList>
    </citation>
    <scope>IDENTIFICATION</scope>
</reference>
<evidence type="ECO:0000313" key="8">
    <source>
        <dbReference type="Ensembl" id="ENSCHIP00010013789.1"/>
    </source>
</evidence>
<evidence type="ECO:0000256" key="2">
    <source>
        <dbReference type="ARBA" id="ARBA00022692"/>
    </source>
</evidence>
<evidence type="ECO:0000256" key="6">
    <source>
        <dbReference type="ARBA" id="ARBA00023239"/>
    </source>
</evidence>
<evidence type="ECO:0000256" key="3">
    <source>
        <dbReference type="ARBA" id="ARBA00022741"/>
    </source>
</evidence>
<dbReference type="Gene3D" id="3.30.70.1230">
    <property type="entry name" value="Nucleotide cyclase"/>
    <property type="match status" value="1"/>
</dbReference>
<accession>A0A8C2P4M2</accession>
<dbReference type="PANTHER" id="PTHR11920">
    <property type="entry name" value="GUANYLYL CYCLASE"/>
    <property type="match status" value="1"/>
</dbReference>
<evidence type="ECO:0000259" key="7">
    <source>
        <dbReference type="PROSITE" id="PS50125"/>
    </source>
</evidence>
<protein>
    <recommendedName>
        <fullName evidence="7">Guanylate cyclase domain-containing protein</fullName>
    </recommendedName>
</protein>
<keyword evidence="3" id="KW-0547">Nucleotide-binding</keyword>
<organism evidence="8">
    <name type="scientific">Capra hircus</name>
    <name type="common">Goat</name>
    <dbReference type="NCBI Taxonomy" id="9925"/>
    <lineage>
        <taxon>Eukaryota</taxon>
        <taxon>Metazoa</taxon>
        <taxon>Chordata</taxon>
        <taxon>Craniata</taxon>
        <taxon>Vertebrata</taxon>
        <taxon>Euteleostomi</taxon>
        <taxon>Mammalia</taxon>
        <taxon>Eutheria</taxon>
        <taxon>Laurasiatheria</taxon>
        <taxon>Artiodactyla</taxon>
        <taxon>Ruminantia</taxon>
        <taxon>Pecora</taxon>
        <taxon>Bovidae</taxon>
        <taxon>Caprinae</taxon>
        <taxon>Capra</taxon>
    </lineage>
</organism>
<dbReference type="GO" id="GO:0005886">
    <property type="term" value="C:plasma membrane"/>
    <property type="evidence" value="ECO:0007669"/>
    <property type="project" value="TreeGrafter"/>
</dbReference>
<dbReference type="InterPro" id="IPR029787">
    <property type="entry name" value="Nucleotide_cyclase"/>
</dbReference>
<dbReference type="GO" id="GO:0004383">
    <property type="term" value="F:guanylate cyclase activity"/>
    <property type="evidence" value="ECO:0007669"/>
    <property type="project" value="TreeGrafter"/>
</dbReference>
<dbReference type="AlphaFoldDB" id="A0A8C2P4M2"/>